<comment type="caution">
    <text evidence="4">The sequence shown here is derived from an EMBL/GenBank/DDBJ whole genome shotgun (WGS) entry which is preliminary data.</text>
</comment>
<keyword evidence="5" id="KW-1185">Reference proteome</keyword>
<dbReference type="PROSITE" id="PS51257">
    <property type="entry name" value="PROKAR_LIPOPROTEIN"/>
    <property type="match status" value="1"/>
</dbReference>
<accession>A0A1H3C2G3</accession>
<reference evidence="4 5" key="1">
    <citation type="submission" date="2016-10" db="EMBL/GenBank/DDBJ databases">
        <authorList>
            <person name="Varghese N."/>
            <person name="Submissions S."/>
        </authorList>
    </citation>
    <scope>NUCLEOTIDE SEQUENCE [LARGE SCALE GENOMIC DNA]</scope>
    <source>
        <strain evidence="4 5">DSM 20748</strain>
    </source>
</reference>
<name>A0A1H3C2G3_9BACI</name>
<dbReference type="SUPFAM" id="SSF55166">
    <property type="entry name" value="Hedgehog/DD-peptidase"/>
    <property type="match status" value="1"/>
</dbReference>
<sequence>MKKSVVAAIIGLGLLLAGCAGENTAEDNGAEPEKSGEEQTSSKGSTDQKDSSGDSQAGNGNKEETGQDDSDENESGGNKETGKSRKTSEDGSMIEVEEPERIDVIVNKQRKLPEGYETPNLTVPDVPFSFEEFHPKKQMRKKAAVALEELFQAAEEDGLEPVAASGYRSYERQKAIYENSVAENGREYANRYSAKPGTSEHQTGLAMDVTSAEMGFGLDESFVNTEEGQWLKENAHRFGFVIRYPEGKSDITGYAYEPWHLRFVGKELAGKVHAENVTLEEYFGLYPANQ</sequence>
<proteinExistence type="predicted"/>
<evidence type="ECO:0000313" key="5">
    <source>
        <dbReference type="Proteomes" id="UP000198647"/>
    </source>
</evidence>
<dbReference type="InterPro" id="IPR009045">
    <property type="entry name" value="Zn_M74/Hedgehog-like"/>
</dbReference>
<dbReference type="PANTHER" id="PTHR34385">
    <property type="entry name" value="D-ALANYL-D-ALANINE CARBOXYPEPTIDASE"/>
    <property type="match status" value="1"/>
</dbReference>
<dbReference type="Gene3D" id="3.30.1380.10">
    <property type="match status" value="1"/>
</dbReference>
<dbReference type="Proteomes" id="UP000198647">
    <property type="component" value="Unassembled WGS sequence"/>
</dbReference>
<organism evidence="4 5">
    <name type="scientific">Salimicrobium album</name>
    <dbReference type="NCBI Taxonomy" id="50717"/>
    <lineage>
        <taxon>Bacteria</taxon>
        <taxon>Bacillati</taxon>
        <taxon>Bacillota</taxon>
        <taxon>Bacilli</taxon>
        <taxon>Bacillales</taxon>
        <taxon>Bacillaceae</taxon>
        <taxon>Salimicrobium</taxon>
    </lineage>
</organism>
<keyword evidence="4" id="KW-0645">Protease</keyword>
<dbReference type="Pfam" id="PF02557">
    <property type="entry name" value="VanY"/>
    <property type="match status" value="1"/>
</dbReference>
<evidence type="ECO:0000259" key="3">
    <source>
        <dbReference type="Pfam" id="PF02557"/>
    </source>
</evidence>
<feature type="domain" description="D-alanyl-D-alanine carboxypeptidase-like core" evidence="3">
    <location>
        <begin position="137"/>
        <end position="266"/>
    </location>
</feature>
<dbReference type="InterPro" id="IPR052179">
    <property type="entry name" value="DD-CPase-like"/>
</dbReference>
<dbReference type="InterPro" id="IPR058193">
    <property type="entry name" value="VanY/YodJ_core_dom"/>
</dbReference>
<evidence type="ECO:0000256" key="2">
    <source>
        <dbReference type="SAM" id="SignalP"/>
    </source>
</evidence>
<feature type="signal peptide" evidence="2">
    <location>
        <begin position="1"/>
        <end position="25"/>
    </location>
</feature>
<evidence type="ECO:0000256" key="1">
    <source>
        <dbReference type="SAM" id="MobiDB-lite"/>
    </source>
</evidence>
<dbReference type="EMBL" id="FNOS01000001">
    <property type="protein sequence ID" value="SDX47699.1"/>
    <property type="molecule type" value="Genomic_DNA"/>
</dbReference>
<dbReference type="GO" id="GO:0004180">
    <property type="term" value="F:carboxypeptidase activity"/>
    <property type="evidence" value="ECO:0007669"/>
    <property type="project" value="UniProtKB-KW"/>
</dbReference>
<dbReference type="RefSeq" id="WP_076569039.1">
    <property type="nucleotide sequence ID" value="NZ_FNOS01000001.1"/>
</dbReference>
<keyword evidence="4" id="KW-0121">Carboxypeptidase</keyword>
<dbReference type="PANTHER" id="PTHR34385:SF1">
    <property type="entry name" value="PEPTIDOGLYCAN L-ALANYL-D-GLUTAMATE ENDOPEPTIDASE CWLK"/>
    <property type="match status" value="1"/>
</dbReference>
<evidence type="ECO:0000313" key="4">
    <source>
        <dbReference type="EMBL" id="SDX47699.1"/>
    </source>
</evidence>
<gene>
    <name evidence="4" type="ORF">SAMN04488081_0644</name>
</gene>
<feature type="compositionally biased region" description="Basic and acidic residues" evidence="1">
    <location>
        <begin position="80"/>
        <end position="89"/>
    </location>
</feature>
<feature type="region of interest" description="Disordered" evidence="1">
    <location>
        <begin position="16"/>
        <end position="101"/>
    </location>
</feature>
<keyword evidence="2" id="KW-0732">Signal</keyword>
<feature type="chain" id="PRO_5046296974" evidence="2">
    <location>
        <begin position="26"/>
        <end position="290"/>
    </location>
</feature>
<dbReference type="InterPro" id="IPR003709">
    <property type="entry name" value="VanY-like_core_dom"/>
</dbReference>
<dbReference type="CDD" id="cd14852">
    <property type="entry name" value="LD-carboxypeptidase"/>
    <property type="match status" value="1"/>
</dbReference>
<protein>
    <submittedName>
        <fullName evidence="4">D-alanyl-D-alanine carboxypeptidase</fullName>
    </submittedName>
</protein>
<keyword evidence="4" id="KW-0378">Hydrolase</keyword>